<proteinExistence type="predicted"/>
<accession>A0ABT8M721</accession>
<reference evidence="2" key="1">
    <citation type="submission" date="2019-05" db="EMBL/GenBank/DDBJ databases">
        <title>Methanoculleus sp. FWC-SCC1, a methanogenic archaeon isolated from deep marine cold seep.</title>
        <authorList>
            <person name="Chen Y.-W."/>
            <person name="Chen S.-C."/>
            <person name="Teng N.-H."/>
            <person name="Lai M.-C."/>
        </authorList>
    </citation>
    <scope>NUCLEOTIDE SEQUENCE</scope>
    <source>
        <strain evidence="2">FWC-SCC1</strain>
    </source>
</reference>
<dbReference type="InterPro" id="IPR016181">
    <property type="entry name" value="Acyl_CoA_acyltransferase"/>
</dbReference>
<dbReference type="RefSeq" id="WP_301662765.1">
    <property type="nucleotide sequence ID" value="NZ_VCYH01000001.1"/>
</dbReference>
<dbReference type="InterPro" id="IPR050644">
    <property type="entry name" value="PG_Glycine_Bridge_Synth"/>
</dbReference>
<evidence type="ECO:0000313" key="3">
    <source>
        <dbReference type="Proteomes" id="UP001168338"/>
    </source>
</evidence>
<protein>
    <submittedName>
        <fullName evidence="2">GNAT family N-acetyltransferase</fullName>
    </submittedName>
</protein>
<dbReference type="InterPro" id="IPR038740">
    <property type="entry name" value="BioF2-like_GNAT_dom"/>
</dbReference>
<organism evidence="2 3">
    <name type="scientific">Methanoculleus frigidifontis</name>
    <dbReference type="NCBI Taxonomy" id="2584085"/>
    <lineage>
        <taxon>Archaea</taxon>
        <taxon>Methanobacteriati</taxon>
        <taxon>Methanobacteriota</taxon>
        <taxon>Stenosarchaea group</taxon>
        <taxon>Methanomicrobia</taxon>
        <taxon>Methanomicrobiales</taxon>
        <taxon>Methanomicrobiaceae</taxon>
        <taxon>Methanoculleus</taxon>
    </lineage>
</organism>
<comment type="caution">
    <text evidence="2">The sequence shown here is derived from an EMBL/GenBank/DDBJ whole genome shotgun (WGS) entry which is preliminary data.</text>
</comment>
<name>A0ABT8M721_9EURY</name>
<dbReference type="Pfam" id="PF13480">
    <property type="entry name" value="Acetyltransf_6"/>
    <property type="match status" value="1"/>
</dbReference>
<gene>
    <name evidence="2" type="ORF">FGU65_02190</name>
</gene>
<dbReference type="PANTHER" id="PTHR36174:SF1">
    <property type="entry name" value="LIPID II:GLYCINE GLYCYLTRANSFERASE"/>
    <property type="match status" value="1"/>
</dbReference>
<feature type="domain" description="BioF2-like acetyltransferase" evidence="1">
    <location>
        <begin position="164"/>
        <end position="293"/>
    </location>
</feature>
<dbReference type="PANTHER" id="PTHR36174">
    <property type="entry name" value="LIPID II:GLYCINE GLYCYLTRANSFERASE"/>
    <property type="match status" value="1"/>
</dbReference>
<dbReference type="Gene3D" id="3.40.630.30">
    <property type="match status" value="1"/>
</dbReference>
<dbReference type="Proteomes" id="UP001168338">
    <property type="component" value="Unassembled WGS sequence"/>
</dbReference>
<evidence type="ECO:0000259" key="1">
    <source>
        <dbReference type="Pfam" id="PF13480"/>
    </source>
</evidence>
<dbReference type="SUPFAM" id="SSF55729">
    <property type="entry name" value="Acyl-CoA N-acyltransferases (Nat)"/>
    <property type="match status" value="1"/>
</dbReference>
<keyword evidence="3" id="KW-1185">Reference proteome</keyword>
<dbReference type="EMBL" id="VCYH01000001">
    <property type="protein sequence ID" value="MDN7023716.1"/>
    <property type="molecule type" value="Genomic_DNA"/>
</dbReference>
<evidence type="ECO:0000313" key="2">
    <source>
        <dbReference type="EMBL" id="MDN7023716.1"/>
    </source>
</evidence>
<sequence length="329" mass="37167">MTKIDVREVQSDEYRAWDRLAVDSQQGTVFHMSDWIRTCASLSRTSALPVGYYEDDILTGGCLLYVRAKFGLLHFADSTARLTPYGGYLLPEPVSTRVREREGLNRSIILGIADEISRMGFIDVNIVNTPAFQDILPLTRNDWASRVYYTYMLPLVADVDSRLSKKVRWAVRKGEKNGIRIGKCYDPEVYWDLSIHTYAKQNRKPPYTKAFLTGMLEMIAENTFGEMWIARMPDGEAIAAEVITWSGRTADRWSAVSNSARGDTGATSLLLYGIFQDLWERGFVSINLMAANTPNLSTFVSSFNPELVPYYGIEKSRFGFGLVKPSLMP</sequence>